<dbReference type="EMBL" id="NRRL01000018">
    <property type="protein sequence ID" value="MBK1668206.1"/>
    <property type="molecule type" value="Genomic_DNA"/>
</dbReference>
<gene>
    <name evidence="1" type="ORF">CKO28_09165</name>
</gene>
<accession>A0ABS1DCM3</accession>
<protein>
    <submittedName>
        <fullName evidence="1">Uncharacterized protein</fullName>
    </submittedName>
</protein>
<keyword evidence="2" id="KW-1185">Reference proteome</keyword>
<proteinExistence type="predicted"/>
<sequence>MVLLGAFGVFVAGIADKFGVRGFGVRGELAFQTLEMMFDFVGCEQLTRLGNKPGQIRGKAPIPF</sequence>
<organism evidence="1 2">
    <name type="scientific">Rhodovibrio sodomensis</name>
    <dbReference type="NCBI Taxonomy" id="1088"/>
    <lineage>
        <taxon>Bacteria</taxon>
        <taxon>Pseudomonadati</taxon>
        <taxon>Pseudomonadota</taxon>
        <taxon>Alphaproteobacteria</taxon>
        <taxon>Rhodospirillales</taxon>
        <taxon>Rhodovibrionaceae</taxon>
        <taxon>Rhodovibrio</taxon>
    </lineage>
</organism>
<comment type="caution">
    <text evidence="1">The sequence shown here is derived from an EMBL/GenBank/DDBJ whole genome shotgun (WGS) entry which is preliminary data.</text>
</comment>
<dbReference type="Proteomes" id="UP001296873">
    <property type="component" value="Unassembled WGS sequence"/>
</dbReference>
<evidence type="ECO:0000313" key="1">
    <source>
        <dbReference type="EMBL" id="MBK1668206.1"/>
    </source>
</evidence>
<reference evidence="1 2" key="1">
    <citation type="journal article" date="2020" name="Microorganisms">
        <title>Osmotic Adaptation and Compatible Solute Biosynthesis of Phototrophic Bacteria as Revealed from Genome Analyses.</title>
        <authorList>
            <person name="Imhoff J.F."/>
            <person name="Rahn T."/>
            <person name="Kunzel S."/>
            <person name="Keller A."/>
            <person name="Neulinger S.C."/>
        </authorList>
    </citation>
    <scope>NUCLEOTIDE SEQUENCE [LARGE SCALE GENOMIC DNA]</scope>
    <source>
        <strain evidence="1 2">DSM 9895</strain>
    </source>
</reference>
<feature type="non-terminal residue" evidence="1">
    <location>
        <position position="64"/>
    </location>
</feature>
<evidence type="ECO:0000313" key="2">
    <source>
        <dbReference type="Proteomes" id="UP001296873"/>
    </source>
</evidence>
<name>A0ABS1DCM3_9PROT</name>